<feature type="region of interest" description="Disordered" evidence="2">
    <location>
        <begin position="323"/>
        <end position="356"/>
    </location>
</feature>
<dbReference type="Proteomes" id="UP000027581">
    <property type="component" value="Unassembled WGS sequence"/>
</dbReference>
<dbReference type="PANTHER" id="PTHR37917:SF9">
    <property type="entry name" value="RHOPTRY PROTEIN"/>
    <property type="match status" value="1"/>
</dbReference>
<feature type="region of interest" description="Disordered" evidence="2">
    <location>
        <begin position="116"/>
        <end position="139"/>
    </location>
</feature>
<evidence type="ECO:0000313" key="3">
    <source>
        <dbReference type="EMBL" id="CDO65014.1"/>
    </source>
</evidence>
<name>A0A060RZI3_PLARE</name>
<keyword evidence="4" id="KW-1185">Reference proteome</keyword>
<dbReference type="VEuPathDB" id="PlasmoDB:PRG01_1118300"/>
<feature type="compositionally biased region" description="Low complexity" evidence="2">
    <location>
        <begin position="121"/>
        <end position="131"/>
    </location>
</feature>
<reference evidence="3" key="2">
    <citation type="submission" date="2014-05" db="EMBL/GenBank/DDBJ databases">
        <title>The genome sequences of chimpanzee malaria parasites reveal the path to human adaptation.</title>
        <authorList>
            <person name="Otto T.D."/>
            <person name="Rayner J.C."/>
            <person name="Boehme U."/>
            <person name="Pain A."/>
            <person name="Spottiswoode N."/>
            <person name="Sanders M."/>
            <person name="Quail M."/>
            <person name="Ollomo B."/>
            <person name="Renaud F."/>
            <person name="Thomas A.W."/>
            <person name="Prugnolle F."/>
            <person name="Conway D.J."/>
            <person name="Newbold C."/>
            <person name="Berriman M."/>
        </authorList>
    </citation>
    <scope>NUCLEOTIDE SEQUENCE [LARGE SCALE GENOMIC DNA]</scope>
    <source>
        <strain evidence="3">CDC</strain>
    </source>
</reference>
<feature type="compositionally biased region" description="Low complexity" evidence="2">
    <location>
        <begin position="333"/>
        <end position="356"/>
    </location>
</feature>
<feature type="coiled-coil region" evidence="1">
    <location>
        <begin position="779"/>
        <end position="1006"/>
    </location>
</feature>
<evidence type="ECO:0000256" key="2">
    <source>
        <dbReference type="SAM" id="MobiDB-lite"/>
    </source>
</evidence>
<organism evidence="3 4">
    <name type="scientific">Plasmodium reichenowi</name>
    <dbReference type="NCBI Taxonomy" id="5854"/>
    <lineage>
        <taxon>Eukaryota</taxon>
        <taxon>Sar</taxon>
        <taxon>Alveolata</taxon>
        <taxon>Apicomplexa</taxon>
        <taxon>Aconoidasida</taxon>
        <taxon>Haemosporida</taxon>
        <taxon>Plasmodiidae</taxon>
        <taxon>Plasmodium</taxon>
        <taxon>Plasmodium (Laverania)</taxon>
    </lineage>
</organism>
<gene>
    <name evidence="3" type="ORF">PRCDC_1119500</name>
</gene>
<dbReference type="VEuPathDB" id="PlasmoDB:PRCDC_1119500"/>
<accession>A0A060RZI3</accession>
<keyword evidence="1" id="KW-0175">Coiled coil</keyword>
<protein>
    <submittedName>
        <fullName evidence="3">Uncharacterized protein</fullName>
    </submittedName>
</protein>
<dbReference type="EMBL" id="HG810772">
    <property type="protein sequence ID" value="CDO65014.1"/>
    <property type="molecule type" value="Genomic_DNA"/>
</dbReference>
<feature type="coiled-coil region" evidence="1">
    <location>
        <begin position="1069"/>
        <end position="1465"/>
    </location>
</feature>
<dbReference type="PhylomeDB" id="A0A060RZI3"/>
<dbReference type="PANTHER" id="PTHR37917">
    <property type="entry name" value="PROTEIN CBG03580"/>
    <property type="match status" value="1"/>
</dbReference>
<reference evidence="3" key="1">
    <citation type="submission" date="2014-01" db="EMBL/GenBank/DDBJ databases">
        <authorList>
            <person name="Aslett M."/>
        </authorList>
    </citation>
    <scope>NUCLEOTIDE SEQUENCE</scope>
    <source>
        <strain evidence="3">CDC</strain>
    </source>
</reference>
<sequence length="1554" mass="186011">MKGSFWNFIKSKKNDDNESKPTVAHLGEENKFYFNKELNRWVIKGEEDKIENEEKISAPPKMNTLQNANQGYRSLVQQNKMRSAFNIYAETPGLKTIKKKNVLVQGGIVSPYMESLKNEKGSSSSNNNPSDNKTEAFGSNIFIPSNNKVYENKVRDNKYVVENDENYINNEQKKQKTNTLENKNYNEEVKEKNVLNTSYENISQLNKSTGMDVFLKKQSYTKNDDSMFTKVYSNENIIDTSNKNNNLDKTFNDNISNENNNFGYSKNEESKIMTPIQSNMHIPVISRRETKPTSFDNLHKFYEIKRNETKEIKSLKVVWNPNKDADNQTDVYNNNNNNNNNNNHSYNNNNNNNNNNNVEIVFEKKDKNVQDSIYKVSNSTFLSPFGESKNETFPRKSMVHINNLENINIKNVQEDEIYDESNKINDPLESNNGYDEMHRSFFIPEERESINMSKKKNNINVDHNNVNVDHNNVNVDHNNVNVDHNNINVDDKNINVDDKNINVDDKNINVDDKNINVDDKNINVDDNYINVDNNNINVDGNNIIVDGNNNILVNDNPRHDKYNDSDFSHDNYLNYDKDYFVQKEKDFVEHFITILKNHLNEDNNFVNSLIKTQTEKVNSFVNENKRSLNILYNKINEFDKYKNDDNMDNVTQKHVNNNIDNNRDICSTDLKEDDILNEKGKELNNLLYIINIKNKKIKSELECFITSFNNLKKLKMKNEEIISIYKTREKELIEAINVLEDRYEKKNCLFKKKERHYKELLIQKDNDLNMEQMNYEKNVQYLKKQENLLKQELEQVQIKTKEQIITLKEELEKKKNEEWEILQKEQDENMKKNIDIEINKIKEELKNKYEEETKDKVEQIKQLTENDFHLKLEQYKEQIEKDKNDFINNLNIEKNNEIEIFKNNIEKMKNEEISKMNEENQKVCTENKEKDNLLEQQKKELENIKEQWETEKQKEIEVLKNEIYSQNKEKEEFLKQELQNNYNEQINQLKEELNEQLEEKYKYEYEIKIQNVLNRKQEENQQKWDNEKQQIIQMYEQKLLLQKDNIEQTLNIQNQQWQENMQLQKDKQIDILNEKIDKLDMETKLLNEKKNELEINISLLNEENMNILNQNQNLEDNLKNNEDIYQKKLSILSDQNCKLEEEMKRIKEDHTKESEEIQEKFADLLEEEIDRIRKESESKVESYIKQYEEINEEYTKKKEEYDQLLEKANQNNKELTEKYEENIQKINEYEDMIRILENKTEEMVHKKIEELTIEFEKKKRDFIDNEKQVLLSNYEELLEENKHMKEQLGNQTNLTIRENEEKILEITQNYEMKVKEIEKDYEDLLNQYNNIKYENKEILEKWNIEKETKEKELKDLNNINTQLSSENNEFHLTYKNLKEEIIQLQNKYEEVKEENIFLKNEEHKKLTDKLKNLENINKNLMDVTEKERELNLKNVNIIKCLQQQINEQTKLYKEYTDELNNEIKTLKQSKHIHTDHTSNNNHKNNGYNDNIELIEENKKLKLQNEVISTKNDTISTVLDNLTKRLSFIESKIKEKDFGLDIIKQADHLQLQDFK</sequence>
<evidence type="ECO:0000313" key="4">
    <source>
        <dbReference type="Proteomes" id="UP000027581"/>
    </source>
</evidence>
<evidence type="ECO:0000256" key="1">
    <source>
        <dbReference type="SAM" id="Coils"/>
    </source>
</evidence>
<proteinExistence type="predicted"/>